<dbReference type="AlphaFoldDB" id="A0AAN7VX61"/>
<evidence type="ECO:0000313" key="4">
    <source>
        <dbReference type="Proteomes" id="UP001310594"/>
    </source>
</evidence>
<feature type="domain" description="DUF155" evidence="2">
    <location>
        <begin position="166"/>
        <end position="371"/>
    </location>
</feature>
<dbReference type="GO" id="GO:0005739">
    <property type="term" value="C:mitochondrion"/>
    <property type="evidence" value="ECO:0007669"/>
    <property type="project" value="UniProtKB-ARBA"/>
</dbReference>
<dbReference type="Proteomes" id="UP001310594">
    <property type="component" value="Unassembled WGS sequence"/>
</dbReference>
<dbReference type="PANTHER" id="PTHR16255:SF1">
    <property type="entry name" value="REQUIRED FOR MEIOTIC NUCLEAR DIVISION PROTEIN 1 HOMOLOG"/>
    <property type="match status" value="1"/>
</dbReference>
<dbReference type="EMBL" id="JAVRQU010000025">
    <property type="protein sequence ID" value="KAK5690440.1"/>
    <property type="molecule type" value="Genomic_DNA"/>
</dbReference>
<dbReference type="Pfam" id="PF02582">
    <property type="entry name" value="DUF155"/>
    <property type="match status" value="1"/>
</dbReference>
<gene>
    <name evidence="3" type="ORF">LTR97_012308</name>
</gene>
<evidence type="ECO:0000313" key="3">
    <source>
        <dbReference type="EMBL" id="KAK5690440.1"/>
    </source>
</evidence>
<evidence type="ECO:0000256" key="1">
    <source>
        <dbReference type="ARBA" id="ARBA00008306"/>
    </source>
</evidence>
<comment type="caution">
    <text evidence="3">The sequence shown here is derived from an EMBL/GenBank/DDBJ whole genome shotgun (WGS) entry which is preliminary data.</text>
</comment>
<dbReference type="InterPro" id="IPR003734">
    <property type="entry name" value="DUF155"/>
</dbReference>
<dbReference type="InterPro" id="IPR051624">
    <property type="entry name" value="RMD1/Sad1-interacting"/>
</dbReference>
<evidence type="ECO:0000259" key="2">
    <source>
        <dbReference type="Pfam" id="PF02582"/>
    </source>
</evidence>
<proteinExistence type="inferred from homology"/>
<sequence length="443" mass="49528">MALNNAATWIAFGALFKRSIATRTPRSFGKLPNYNQTSTRPQQARCFFKATYERNNGKPPVPIRRIPRTEPTKKALKQIKSIAREAERSQQVIHGKGIKAHVNPDLETRNLTAYCAAESYNLSLARHALVSQGFVPDPSHTGLYPQVLHALTPQPEEPVDLSRGDIFVFPSGTVVMWNVPEAVALQIVQRWLPPAAVHSHLDKLEAEDMEYIEDPTRSFSKIVGDTIVLATGSSEVHPASATITADHSTPGDATTPGHEAETVLAKVAFSSALARSTKLAVLESQLNAYFDTTKTIPTILSKGSRLRFSRAFILQKTGELLNIRAQLNLYSELTDSLPDLFWDSPHELGLESYYEKAGRALDVGSRIKTLNERLDYANEIAAVLRERLSEKHSTELEWLIIALISIEVAFGILHLWREREERMDPESKDALMKEYLRRELGRA</sequence>
<organism evidence="3 4">
    <name type="scientific">Elasticomyces elasticus</name>
    <dbReference type="NCBI Taxonomy" id="574655"/>
    <lineage>
        <taxon>Eukaryota</taxon>
        <taxon>Fungi</taxon>
        <taxon>Dikarya</taxon>
        <taxon>Ascomycota</taxon>
        <taxon>Pezizomycotina</taxon>
        <taxon>Dothideomycetes</taxon>
        <taxon>Dothideomycetidae</taxon>
        <taxon>Mycosphaerellales</taxon>
        <taxon>Teratosphaeriaceae</taxon>
        <taxon>Elasticomyces</taxon>
    </lineage>
</organism>
<dbReference type="PANTHER" id="PTHR16255">
    <property type="entry name" value="REQUIRED FOR MEIOTIC NUCLEAR DIVISION PROTEIN 1 HOMOLOG"/>
    <property type="match status" value="1"/>
</dbReference>
<reference evidence="3" key="1">
    <citation type="submission" date="2023-08" db="EMBL/GenBank/DDBJ databases">
        <title>Black Yeasts Isolated from many extreme environments.</title>
        <authorList>
            <person name="Coleine C."/>
            <person name="Stajich J.E."/>
            <person name="Selbmann L."/>
        </authorList>
    </citation>
    <scope>NUCLEOTIDE SEQUENCE</scope>
    <source>
        <strain evidence="3">CCFEE 5810</strain>
    </source>
</reference>
<name>A0AAN7VX61_9PEZI</name>
<accession>A0AAN7VX61</accession>
<dbReference type="GO" id="GO:0070131">
    <property type="term" value="P:positive regulation of mitochondrial translation"/>
    <property type="evidence" value="ECO:0007669"/>
    <property type="project" value="TreeGrafter"/>
</dbReference>
<comment type="similarity">
    <text evidence="1">Belongs to the RMD1/sif2 family.</text>
</comment>
<protein>
    <recommendedName>
        <fullName evidence="2">DUF155 domain-containing protein</fullName>
    </recommendedName>
</protein>